<dbReference type="AlphaFoldDB" id="A0A1I3CEJ7"/>
<accession>A0A1I3CEJ7</accession>
<dbReference type="Pfam" id="PF13672">
    <property type="entry name" value="PP2C_2"/>
    <property type="match status" value="1"/>
</dbReference>
<feature type="compositionally biased region" description="Low complexity" evidence="1">
    <location>
        <begin position="303"/>
        <end position="315"/>
    </location>
</feature>
<gene>
    <name evidence="3" type="ORF">SAMN05421753_102237</name>
</gene>
<dbReference type="InterPro" id="IPR001932">
    <property type="entry name" value="PPM-type_phosphatase-like_dom"/>
</dbReference>
<dbReference type="PROSITE" id="PS51746">
    <property type="entry name" value="PPM_2"/>
    <property type="match status" value="1"/>
</dbReference>
<dbReference type="Gene3D" id="3.60.40.10">
    <property type="entry name" value="PPM-type phosphatase domain"/>
    <property type="match status" value="1"/>
</dbReference>
<sequence>MHAQLDCHGLTDVGLKRKENQDQFLIAALSKSLRVHQSSLTISDEDLLHSGSRGHVLIVADGMGGHAGGRRASQLAVETMARSLLDGTPWLADLAAEGNSIEPQKQTLIQALDHCQATIEQAGLAVPADAEMGTTFTMAYLLWPQCYLLHVGDSRAYLCRTGALKQLTHDQTVAARLREAGQLSAESAKHSIFAHSLWSYLGVDASSLKPQVTRVELQVGDVLLLCSDGLSNVVPDEEILDHLLRAGESKVACEVLIQSAIDQGAPDNVTAIVARFCDAPNTPGGVTTAHAAVPDPEETQEFPAQKQAVVAQPAP</sequence>
<dbReference type="PANTHER" id="PTHR47992">
    <property type="entry name" value="PROTEIN PHOSPHATASE"/>
    <property type="match status" value="1"/>
</dbReference>
<dbReference type="InterPro" id="IPR015655">
    <property type="entry name" value="PP2C"/>
</dbReference>
<dbReference type="EMBL" id="FOQD01000002">
    <property type="protein sequence ID" value="SFH72639.1"/>
    <property type="molecule type" value="Genomic_DNA"/>
</dbReference>
<name>A0A1I3CEJ7_9PLAN</name>
<reference evidence="4" key="1">
    <citation type="submission" date="2016-10" db="EMBL/GenBank/DDBJ databases">
        <authorList>
            <person name="Varghese N."/>
            <person name="Submissions S."/>
        </authorList>
    </citation>
    <scope>NUCLEOTIDE SEQUENCE [LARGE SCALE GENOMIC DNA]</scope>
    <source>
        <strain evidence="4">DSM 26348</strain>
    </source>
</reference>
<organism evidence="3 4">
    <name type="scientific">Planctomicrobium piriforme</name>
    <dbReference type="NCBI Taxonomy" id="1576369"/>
    <lineage>
        <taxon>Bacteria</taxon>
        <taxon>Pseudomonadati</taxon>
        <taxon>Planctomycetota</taxon>
        <taxon>Planctomycetia</taxon>
        <taxon>Planctomycetales</taxon>
        <taxon>Planctomycetaceae</taxon>
        <taxon>Planctomicrobium</taxon>
    </lineage>
</organism>
<evidence type="ECO:0000313" key="3">
    <source>
        <dbReference type="EMBL" id="SFH72639.1"/>
    </source>
</evidence>
<feature type="domain" description="PPM-type phosphatase" evidence="2">
    <location>
        <begin position="27"/>
        <end position="276"/>
    </location>
</feature>
<dbReference type="RefSeq" id="WP_175517099.1">
    <property type="nucleotide sequence ID" value="NZ_FOQD01000002.1"/>
</dbReference>
<dbReference type="InterPro" id="IPR036457">
    <property type="entry name" value="PPM-type-like_dom_sf"/>
</dbReference>
<dbReference type="SMART" id="SM00331">
    <property type="entry name" value="PP2C_SIG"/>
    <property type="match status" value="1"/>
</dbReference>
<protein>
    <submittedName>
        <fullName evidence="3">Protein phosphatase</fullName>
    </submittedName>
</protein>
<dbReference type="GO" id="GO:0004722">
    <property type="term" value="F:protein serine/threonine phosphatase activity"/>
    <property type="evidence" value="ECO:0007669"/>
    <property type="project" value="InterPro"/>
</dbReference>
<dbReference type="SUPFAM" id="SSF81606">
    <property type="entry name" value="PP2C-like"/>
    <property type="match status" value="1"/>
</dbReference>
<evidence type="ECO:0000256" key="1">
    <source>
        <dbReference type="SAM" id="MobiDB-lite"/>
    </source>
</evidence>
<evidence type="ECO:0000313" key="4">
    <source>
        <dbReference type="Proteomes" id="UP000199518"/>
    </source>
</evidence>
<dbReference type="STRING" id="1576369.SAMN05421753_102237"/>
<dbReference type="Proteomes" id="UP000199518">
    <property type="component" value="Unassembled WGS sequence"/>
</dbReference>
<proteinExistence type="predicted"/>
<feature type="region of interest" description="Disordered" evidence="1">
    <location>
        <begin position="287"/>
        <end position="315"/>
    </location>
</feature>
<evidence type="ECO:0000259" key="2">
    <source>
        <dbReference type="PROSITE" id="PS51746"/>
    </source>
</evidence>
<dbReference type="CDD" id="cd00143">
    <property type="entry name" value="PP2Cc"/>
    <property type="match status" value="1"/>
</dbReference>
<keyword evidence="4" id="KW-1185">Reference proteome</keyword>
<dbReference type="SMART" id="SM00332">
    <property type="entry name" value="PP2Cc"/>
    <property type="match status" value="1"/>
</dbReference>